<comment type="caution">
    <text evidence="1">The sequence shown here is derived from an EMBL/GenBank/DDBJ whole genome shotgun (WGS) entry which is preliminary data.</text>
</comment>
<accession>A0A919YP70</accession>
<evidence type="ECO:0008006" key="3">
    <source>
        <dbReference type="Google" id="ProtNLM"/>
    </source>
</evidence>
<keyword evidence="2" id="KW-1185">Reference proteome</keyword>
<sequence>MTFQYPQSAPKPASVLHEHFGREIELLTDDGVEQSYHIKQEFVWGDITYVALQSEAMKAEDEVEFMRVISEQDEIELESIVDEDEWEAVSEAYDDLQFVNDERP</sequence>
<dbReference type="AlphaFoldDB" id="A0A919YP70"/>
<name>A0A919YP70_9BACL</name>
<dbReference type="Pfam" id="PF06949">
    <property type="entry name" value="DUF1292"/>
    <property type="match status" value="1"/>
</dbReference>
<organism evidence="1 2">
    <name type="scientific">Paenibacillus montaniterrae</name>
    <dbReference type="NCBI Taxonomy" id="429341"/>
    <lineage>
        <taxon>Bacteria</taxon>
        <taxon>Bacillati</taxon>
        <taxon>Bacillota</taxon>
        <taxon>Bacilli</taxon>
        <taxon>Bacillales</taxon>
        <taxon>Paenibacillaceae</taxon>
        <taxon>Paenibacillus</taxon>
    </lineage>
</organism>
<dbReference type="RefSeq" id="WP_213515504.1">
    <property type="nucleotide sequence ID" value="NZ_BOSE01000004.1"/>
</dbReference>
<evidence type="ECO:0000313" key="2">
    <source>
        <dbReference type="Proteomes" id="UP000683139"/>
    </source>
</evidence>
<dbReference type="InterPro" id="IPR009711">
    <property type="entry name" value="UPF0473"/>
</dbReference>
<evidence type="ECO:0000313" key="1">
    <source>
        <dbReference type="EMBL" id="GIP16855.1"/>
    </source>
</evidence>
<gene>
    <name evidence="1" type="ORF">J40TS1_24970</name>
</gene>
<protein>
    <recommendedName>
        <fullName evidence="3">DUF1292 domain-containing protein</fullName>
    </recommendedName>
</protein>
<proteinExistence type="predicted"/>
<dbReference type="Proteomes" id="UP000683139">
    <property type="component" value="Unassembled WGS sequence"/>
</dbReference>
<dbReference type="EMBL" id="BOSE01000004">
    <property type="protein sequence ID" value="GIP16855.1"/>
    <property type="molecule type" value="Genomic_DNA"/>
</dbReference>
<reference evidence="1" key="1">
    <citation type="submission" date="2021-03" db="EMBL/GenBank/DDBJ databases">
        <title>Antimicrobial resistance genes in bacteria isolated from Japanese honey, and their potential for conferring macrolide and lincosamide resistance in the American foulbrood pathogen Paenibacillus larvae.</title>
        <authorList>
            <person name="Okamoto M."/>
            <person name="Kumagai M."/>
            <person name="Kanamori H."/>
            <person name="Takamatsu D."/>
        </authorList>
    </citation>
    <scope>NUCLEOTIDE SEQUENCE</scope>
    <source>
        <strain evidence="1">J40TS1</strain>
    </source>
</reference>